<dbReference type="InterPro" id="IPR003692">
    <property type="entry name" value="Hydantoinase_B"/>
</dbReference>
<accession>A0A6G7PVC8</accession>
<organism evidence="1 2">
    <name type="scientific">Thermosulfuriphilus ammonigenes</name>
    <dbReference type="NCBI Taxonomy" id="1936021"/>
    <lineage>
        <taxon>Bacteria</taxon>
        <taxon>Pseudomonadati</taxon>
        <taxon>Thermodesulfobacteriota</taxon>
        <taxon>Thermodesulfobacteria</taxon>
        <taxon>Thermodesulfobacteriales</taxon>
        <taxon>Thermodesulfobacteriaceae</taxon>
        <taxon>Thermosulfuriphilus</taxon>
    </lineage>
</organism>
<dbReference type="RefSeq" id="WP_166031691.1">
    <property type="nucleotide sequence ID" value="NZ_CP048877.1"/>
</dbReference>
<keyword evidence="2" id="KW-1185">Reference proteome</keyword>
<dbReference type="PANTHER" id="PTHR11365:SF23">
    <property type="entry name" value="HYPOTHETICAL 5-OXOPROLINASE (EUROFUNG)-RELATED"/>
    <property type="match status" value="1"/>
</dbReference>
<name>A0A6G7PVC8_9BACT</name>
<dbReference type="GO" id="GO:0017168">
    <property type="term" value="F:5-oxoprolinase (ATP-hydrolyzing) activity"/>
    <property type="evidence" value="ECO:0007669"/>
    <property type="project" value="TreeGrafter"/>
</dbReference>
<dbReference type="AlphaFoldDB" id="A0A6G7PVC8"/>
<dbReference type="GO" id="GO:0006749">
    <property type="term" value="P:glutathione metabolic process"/>
    <property type="evidence" value="ECO:0007669"/>
    <property type="project" value="TreeGrafter"/>
</dbReference>
<evidence type="ECO:0000313" key="2">
    <source>
        <dbReference type="Proteomes" id="UP000502179"/>
    </source>
</evidence>
<dbReference type="Pfam" id="PF02538">
    <property type="entry name" value="Hydantoinase_B"/>
    <property type="match status" value="1"/>
</dbReference>
<dbReference type="Proteomes" id="UP000502179">
    <property type="component" value="Chromosome"/>
</dbReference>
<dbReference type="InterPro" id="IPR045079">
    <property type="entry name" value="Oxoprolinase-like"/>
</dbReference>
<gene>
    <name evidence="1" type="ORF">G4V39_03900</name>
</gene>
<evidence type="ECO:0000313" key="1">
    <source>
        <dbReference type="EMBL" id="QIJ71471.1"/>
    </source>
</evidence>
<dbReference type="KEGG" id="tav:G4V39_03900"/>
<dbReference type="PANTHER" id="PTHR11365">
    <property type="entry name" value="5-OXOPROLINASE RELATED"/>
    <property type="match status" value="1"/>
</dbReference>
<proteinExistence type="predicted"/>
<reference evidence="1 2" key="1">
    <citation type="submission" date="2020-02" db="EMBL/GenBank/DDBJ databases">
        <title>Genome analysis of Thermosulfuriphilus ammonigenes ST65T, an anaerobic thermophilic chemolithoautotrophic bacterium isolated from a deep-sea hydrothermal vent.</title>
        <authorList>
            <person name="Slobodkina G."/>
            <person name="Allioux M."/>
            <person name="Merkel A."/>
            <person name="Alain K."/>
            <person name="Jebbar M."/>
            <person name="Slobodkin A."/>
        </authorList>
    </citation>
    <scope>NUCLEOTIDE SEQUENCE [LARGE SCALE GENOMIC DNA]</scope>
    <source>
        <strain evidence="1 2">ST65</strain>
    </source>
</reference>
<dbReference type="EMBL" id="CP048877">
    <property type="protein sequence ID" value="QIJ71471.1"/>
    <property type="molecule type" value="Genomic_DNA"/>
</dbReference>
<dbReference type="GO" id="GO:0005829">
    <property type="term" value="C:cytosol"/>
    <property type="evidence" value="ECO:0007669"/>
    <property type="project" value="TreeGrafter"/>
</dbReference>
<sequence>MRGQEAIEISIFDRLFSAVAEEMGIVLRKSAFSANIKERRDFSCAICDGRGRLVAQAAHIPVHLGAMPATMAALLKEVDFVPEDLIITNDPYAGGTHLPDITLIKPVFADADRPLFFLLVRAHHADVGGKMPGSMPLASHISEEGVLIRPQHLKRQGRINEEFLAWFLSQVRNPQERRGDLTAQQAALVRGEIRLKEMIRAYGIKTLIERVEGLFLHAQQMMEETISEIPDGHYFFEDCLDDDGLGKEPVKIVARVSIDGSRAIVDLSDSDKAASTGINTVASVAAAAVYYVFLALSPEEMPINAGALEPIRVLTKPGTVVDARYPSPVAAGNVETSQRLVDVILGALAQAIPERIPAASCGSMNNVAMGFGELTYYETIGGGMGGRFGAPGLSGVHTHMTNTLNTPIEALEQIYPLLVERYRLRERSGGRGRFRGGDGIIRAYRFLQPTQVTILSERRRFCPYGLQGGAPGRRGQNVFIRGGKKRILPGKTHLQALPGDILEIRTPGGGGWGA</sequence>
<protein>
    <submittedName>
        <fullName evidence="1">Hydantoinase B/oxoprolinase family protein</fullName>
    </submittedName>
</protein>